<evidence type="ECO:0000313" key="2">
    <source>
        <dbReference type="EMBL" id="QNO55894.1"/>
    </source>
</evidence>
<reference evidence="2" key="1">
    <citation type="submission" date="2020-06" db="EMBL/GenBank/DDBJ databases">
        <title>Unique genomic features of the anaerobic methanotrophic archaea.</title>
        <authorList>
            <person name="Chadwick G.L."/>
            <person name="Skennerton C.T."/>
            <person name="Laso-Perez R."/>
            <person name="Leu A.O."/>
            <person name="Speth D.R."/>
            <person name="Yu H."/>
            <person name="Morgan-Lang C."/>
            <person name="Hatzenpichler R."/>
            <person name="Goudeau D."/>
            <person name="Malmstrom R."/>
            <person name="Brazelton W.J."/>
            <person name="Woyke T."/>
            <person name="Hallam S.J."/>
            <person name="Tyson G.W."/>
            <person name="Wegener G."/>
            <person name="Boetius A."/>
            <person name="Orphan V."/>
        </authorList>
    </citation>
    <scope>NUCLEOTIDE SEQUENCE</scope>
</reference>
<organism evidence="2">
    <name type="scientific">Candidatus Methanophaga sp. ANME-1 ERB7</name>
    <dbReference type="NCBI Taxonomy" id="2759913"/>
    <lineage>
        <taxon>Archaea</taxon>
        <taxon>Methanobacteriati</taxon>
        <taxon>Methanobacteriota</taxon>
        <taxon>Stenosarchaea group</taxon>
        <taxon>Methanomicrobia</taxon>
        <taxon>Candidatus Methanophagales</taxon>
        <taxon>Candidatus Methanophagaceae</taxon>
        <taxon>Candidatus Methanophaga</taxon>
    </lineage>
</organism>
<feature type="compositionally biased region" description="Basic and acidic residues" evidence="1">
    <location>
        <begin position="44"/>
        <end position="57"/>
    </location>
</feature>
<proteinExistence type="predicted"/>
<gene>
    <name evidence="2" type="ORF">FMLIDMBJ_00042</name>
</gene>
<dbReference type="EMBL" id="MT631632">
    <property type="protein sequence ID" value="QNO55894.1"/>
    <property type="molecule type" value="Genomic_DNA"/>
</dbReference>
<protein>
    <submittedName>
        <fullName evidence="2">Uncharacterized protein</fullName>
    </submittedName>
</protein>
<dbReference type="AlphaFoldDB" id="A0A7G9Z6L0"/>
<name>A0A7G9Z6L0_9EURY</name>
<sequence length="57" mass="6724">MHDPTQRLGFFNLETQYLIIGHNHLYRRAFIPDQPNRGSNRGAIIDEREETGRKKSK</sequence>
<accession>A0A7G9Z6L0</accession>
<feature type="region of interest" description="Disordered" evidence="1">
    <location>
        <begin position="31"/>
        <end position="57"/>
    </location>
</feature>
<evidence type="ECO:0000256" key="1">
    <source>
        <dbReference type="SAM" id="MobiDB-lite"/>
    </source>
</evidence>